<feature type="compositionally biased region" description="Low complexity" evidence="7">
    <location>
        <begin position="615"/>
        <end position="633"/>
    </location>
</feature>
<dbReference type="SUPFAM" id="SSF57850">
    <property type="entry name" value="RING/U-box"/>
    <property type="match status" value="1"/>
</dbReference>
<gene>
    <name evidence="10" type="ORF">Clacol_007113</name>
</gene>
<dbReference type="GO" id="GO:0006511">
    <property type="term" value="P:ubiquitin-dependent protein catabolic process"/>
    <property type="evidence" value="ECO:0007669"/>
    <property type="project" value="TreeGrafter"/>
</dbReference>
<feature type="region of interest" description="Disordered" evidence="7">
    <location>
        <begin position="304"/>
        <end position="383"/>
    </location>
</feature>
<name>A0AAV5AGV1_9AGAM</name>
<dbReference type="SMART" id="SM00184">
    <property type="entry name" value="RING"/>
    <property type="match status" value="1"/>
</dbReference>
<reference evidence="10" key="1">
    <citation type="submission" date="2021-10" db="EMBL/GenBank/DDBJ databases">
        <title>De novo Genome Assembly of Clathrus columnatus (Basidiomycota, Fungi) Using Illumina and Nanopore Sequence Data.</title>
        <authorList>
            <person name="Ogiso-Tanaka E."/>
            <person name="Itagaki H."/>
            <person name="Hosoya T."/>
            <person name="Hosaka K."/>
        </authorList>
    </citation>
    <scope>NUCLEOTIDE SEQUENCE</scope>
    <source>
        <strain evidence="10">MO-923</strain>
    </source>
</reference>
<evidence type="ECO:0000256" key="4">
    <source>
        <dbReference type="ARBA" id="ARBA00022786"/>
    </source>
</evidence>
<dbReference type="PANTHER" id="PTHR15067">
    <property type="entry name" value="E3 UBIQUITIN-PROTEIN LIGASE RNF8"/>
    <property type="match status" value="1"/>
</dbReference>
<dbReference type="Gene3D" id="2.60.200.20">
    <property type="match status" value="1"/>
</dbReference>
<dbReference type="PROSITE" id="PS50006">
    <property type="entry name" value="FHA_DOMAIN"/>
    <property type="match status" value="1"/>
</dbReference>
<dbReference type="GO" id="GO:0032153">
    <property type="term" value="C:cell division site"/>
    <property type="evidence" value="ECO:0007669"/>
    <property type="project" value="TreeGrafter"/>
</dbReference>
<dbReference type="AlphaFoldDB" id="A0AAV5AGV1"/>
<feature type="compositionally biased region" description="Polar residues" evidence="7">
    <location>
        <begin position="67"/>
        <end position="96"/>
    </location>
</feature>
<evidence type="ECO:0000256" key="7">
    <source>
        <dbReference type="SAM" id="MobiDB-lite"/>
    </source>
</evidence>
<accession>A0AAV5AGV1</accession>
<feature type="domain" description="RING-type" evidence="9">
    <location>
        <begin position="392"/>
        <end position="436"/>
    </location>
</feature>
<keyword evidence="1" id="KW-0808">Transferase</keyword>
<evidence type="ECO:0000256" key="1">
    <source>
        <dbReference type="ARBA" id="ARBA00022679"/>
    </source>
</evidence>
<dbReference type="GO" id="GO:0005829">
    <property type="term" value="C:cytosol"/>
    <property type="evidence" value="ECO:0007669"/>
    <property type="project" value="TreeGrafter"/>
</dbReference>
<evidence type="ECO:0000259" key="9">
    <source>
        <dbReference type="PROSITE" id="PS50089"/>
    </source>
</evidence>
<feature type="domain" description="FHA" evidence="8">
    <location>
        <begin position="181"/>
        <end position="234"/>
    </location>
</feature>
<protein>
    <submittedName>
        <fullName evidence="10">Uncharacterized protein</fullName>
    </submittedName>
</protein>
<comment type="caution">
    <text evidence="10">The sequence shown here is derived from an EMBL/GenBank/DDBJ whole genome shotgun (WGS) entry which is preliminary data.</text>
</comment>
<keyword evidence="2" id="KW-0479">Metal-binding</keyword>
<evidence type="ECO:0000256" key="6">
    <source>
        <dbReference type="PROSITE-ProRule" id="PRU00175"/>
    </source>
</evidence>
<dbReference type="GO" id="GO:0008270">
    <property type="term" value="F:zinc ion binding"/>
    <property type="evidence" value="ECO:0007669"/>
    <property type="project" value="UniProtKB-KW"/>
</dbReference>
<dbReference type="PANTHER" id="PTHR15067:SF7">
    <property type="entry name" value="E3 UBIQUITIN-PROTEIN LIGASE DMA1-RELATED"/>
    <property type="match status" value="1"/>
</dbReference>
<dbReference type="InterPro" id="IPR008984">
    <property type="entry name" value="SMAD_FHA_dom_sf"/>
</dbReference>
<evidence type="ECO:0000313" key="10">
    <source>
        <dbReference type="EMBL" id="GJJ12867.1"/>
    </source>
</evidence>
<evidence type="ECO:0000259" key="8">
    <source>
        <dbReference type="PROSITE" id="PS50006"/>
    </source>
</evidence>
<dbReference type="InterPro" id="IPR001841">
    <property type="entry name" value="Znf_RING"/>
</dbReference>
<feature type="region of interest" description="Disordered" evidence="7">
    <location>
        <begin position="1"/>
        <end position="146"/>
    </location>
</feature>
<dbReference type="Pfam" id="PF00498">
    <property type="entry name" value="FHA"/>
    <property type="match status" value="1"/>
</dbReference>
<dbReference type="GO" id="GO:0016567">
    <property type="term" value="P:protein ubiquitination"/>
    <property type="evidence" value="ECO:0007669"/>
    <property type="project" value="TreeGrafter"/>
</dbReference>
<organism evidence="10 11">
    <name type="scientific">Clathrus columnatus</name>
    <dbReference type="NCBI Taxonomy" id="1419009"/>
    <lineage>
        <taxon>Eukaryota</taxon>
        <taxon>Fungi</taxon>
        <taxon>Dikarya</taxon>
        <taxon>Basidiomycota</taxon>
        <taxon>Agaricomycotina</taxon>
        <taxon>Agaricomycetes</taxon>
        <taxon>Phallomycetidae</taxon>
        <taxon>Phallales</taxon>
        <taxon>Clathraceae</taxon>
        <taxon>Clathrus</taxon>
    </lineage>
</organism>
<evidence type="ECO:0000256" key="3">
    <source>
        <dbReference type="ARBA" id="ARBA00022771"/>
    </source>
</evidence>
<keyword evidence="3 6" id="KW-0863">Zinc-finger</keyword>
<dbReference type="EMBL" id="BPWL01000008">
    <property type="protein sequence ID" value="GJJ12867.1"/>
    <property type="molecule type" value="Genomic_DNA"/>
</dbReference>
<proteinExistence type="predicted"/>
<dbReference type="GO" id="GO:0061630">
    <property type="term" value="F:ubiquitin protein ligase activity"/>
    <property type="evidence" value="ECO:0007669"/>
    <property type="project" value="TreeGrafter"/>
</dbReference>
<dbReference type="PROSITE" id="PS50089">
    <property type="entry name" value="ZF_RING_2"/>
    <property type="match status" value="1"/>
</dbReference>
<dbReference type="Gene3D" id="3.30.40.10">
    <property type="entry name" value="Zinc/RING finger domain, C3HC4 (zinc finger)"/>
    <property type="match status" value="1"/>
</dbReference>
<feature type="compositionally biased region" description="Low complexity" evidence="7">
    <location>
        <begin position="304"/>
        <end position="348"/>
    </location>
</feature>
<feature type="compositionally biased region" description="Low complexity" evidence="7">
    <location>
        <begin position="371"/>
        <end position="383"/>
    </location>
</feature>
<feature type="compositionally biased region" description="Low complexity" evidence="7">
    <location>
        <begin position="29"/>
        <end position="51"/>
    </location>
</feature>
<dbReference type="InterPro" id="IPR000253">
    <property type="entry name" value="FHA_dom"/>
</dbReference>
<dbReference type="GO" id="GO:0000151">
    <property type="term" value="C:ubiquitin ligase complex"/>
    <property type="evidence" value="ECO:0007669"/>
    <property type="project" value="TreeGrafter"/>
</dbReference>
<keyword evidence="5" id="KW-0862">Zinc</keyword>
<evidence type="ECO:0000256" key="2">
    <source>
        <dbReference type="ARBA" id="ARBA00022723"/>
    </source>
</evidence>
<keyword evidence="11" id="KW-1185">Reference proteome</keyword>
<dbReference type="SUPFAM" id="SSF49879">
    <property type="entry name" value="SMAD/FHA domain"/>
    <property type="match status" value="1"/>
</dbReference>
<evidence type="ECO:0000313" key="11">
    <source>
        <dbReference type="Proteomes" id="UP001050691"/>
    </source>
</evidence>
<dbReference type="Proteomes" id="UP001050691">
    <property type="component" value="Unassembled WGS sequence"/>
</dbReference>
<feature type="compositionally biased region" description="Polar residues" evidence="7">
    <location>
        <begin position="1"/>
        <end position="11"/>
    </location>
</feature>
<evidence type="ECO:0000256" key="5">
    <source>
        <dbReference type="ARBA" id="ARBA00022833"/>
    </source>
</evidence>
<feature type="region of interest" description="Disordered" evidence="7">
    <location>
        <begin position="604"/>
        <end position="636"/>
    </location>
</feature>
<dbReference type="InterPro" id="IPR013083">
    <property type="entry name" value="Znf_RING/FYVE/PHD"/>
</dbReference>
<sequence length="674" mass="71430">MDSPTSDTPRQSLLAFLSRPSRPRTHTHAQAQANLNEQQLPPPSSQQQQPQLQPPPPNSSAAVALLPSQSQTLPTNARRQGVNSGLATPSMQTGSFGNMLRRRRSANNVDRNAANPEALRRGQDNNQSLPTSNNNNGNNGGANGACVNVTNTNGGVPHLESLRSLNFEPLSRDVRQGDSPLRIGRFTEHSSAQHTSNKLAFKSKVVSRGHAEVWFDNGSDTKSSSGTFLNHIRLSPPNTESRPFPIKDGDVLQLGVDYQGGTEEMYRCVKLRIELGREWQTGVNAFNLQALQQLKNLSNPAAAVNASANGEGSSRAAATATQTQTRTTTPRPTQGQGQSQTQQANTGTLKPSRSNSKAVRPKAAAKQPLHSSSTLAASNSGSTNNTTAVSDCCICLSSVTILQALFIAPCSHAYHYKCIRPLLERHHPGFSCPLCRTFADLEADVEGDSIGVTTLLAGNGGQEDQMVIDEEYEDDVILEEIYDGGGEEDGENGSAEDQGQGQGRRRRRNGIPSEGELDGDAGAETDAAPEILGPAGMGGFANIASTGSGQGFIHDPNIDVDPSAPALRLPLREDEDAAHNALSAGNMTLSPTFYDNIDSPTAANGGTLVNPPPSAAAATAPGGSVIRQQTQTPQIPPVRFNPLIIEDGDEGTSENSEGGNVAVMRTAIHTLHKR</sequence>
<dbReference type="Pfam" id="PF17123">
    <property type="entry name" value="zf-RING_11"/>
    <property type="match status" value="1"/>
</dbReference>
<keyword evidence="4" id="KW-0833">Ubl conjugation pathway</keyword>
<feature type="region of interest" description="Disordered" evidence="7">
    <location>
        <begin position="483"/>
        <end position="533"/>
    </location>
</feature>